<evidence type="ECO:0000256" key="11">
    <source>
        <dbReference type="ARBA" id="ARBA00023143"/>
    </source>
</evidence>
<keyword evidence="14" id="KW-0282">Flagellum</keyword>
<evidence type="ECO:0000256" key="3">
    <source>
        <dbReference type="ARBA" id="ARBA00021714"/>
    </source>
</evidence>
<keyword evidence="9 13" id="KW-1133">Transmembrane helix</keyword>
<dbReference type="Pfam" id="PF00813">
    <property type="entry name" value="FliP"/>
    <property type="match status" value="1"/>
</dbReference>
<keyword evidence="14" id="KW-0969">Cilium</keyword>
<keyword evidence="4 13" id="KW-0813">Transport</keyword>
<organism evidence="14 15">
    <name type="scientific">Zooshikella harenae</name>
    <dbReference type="NCBI Taxonomy" id="2827238"/>
    <lineage>
        <taxon>Bacteria</taxon>
        <taxon>Pseudomonadati</taxon>
        <taxon>Pseudomonadota</taxon>
        <taxon>Gammaproteobacteria</taxon>
        <taxon>Oceanospirillales</taxon>
        <taxon>Zooshikellaceae</taxon>
        <taxon>Zooshikella</taxon>
    </lineage>
</organism>
<feature type="transmembrane region" description="Helical" evidence="13">
    <location>
        <begin position="44"/>
        <end position="76"/>
    </location>
</feature>
<evidence type="ECO:0000256" key="8">
    <source>
        <dbReference type="ARBA" id="ARBA00022927"/>
    </source>
</evidence>
<keyword evidence="10 13" id="KW-0472">Membrane</keyword>
<evidence type="ECO:0000256" key="12">
    <source>
        <dbReference type="ARBA" id="ARBA00023225"/>
    </source>
</evidence>
<dbReference type="NCBIfam" id="TIGR01103">
    <property type="entry name" value="fliP"/>
    <property type="match status" value="1"/>
</dbReference>
<keyword evidence="6 13" id="KW-0812">Transmembrane</keyword>
<keyword evidence="14" id="KW-0966">Cell projection</keyword>
<dbReference type="InterPro" id="IPR005838">
    <property type="entry name" value="T3SS_IM_P"/>
</dbReference>
<evidence type="ECO:0000256" key="4">
    <source>
        <dbReference type="ARBA" id="ARBA00022448"/>
    </source>
</evidence>
<evidence type="ECO:0000256" key="6">
    <source>
        <dbReference type="ARBA" id="ARBA00022692"/>
    </source>
</evidence>
<evidence type="ECO:0000256" key="5">
    <source>
        <dbReference type="ARBA" id="ARBA00022475"/>
    </source>
</evidence>
<feature type="transmembrane region" description="Helical" evidence="13">
    <location>
        <begin position="225"/>
        <end position="245"/>
    </location>
</feature>
<keyword evidence="7 13" id="KW-1005">Bacterial flagellum biogenesis</keyword>
<sequence length="246" mass="27366">MNKKIFIFLIFLLVVPTANCSELVNLSGLSIGLDNIDNDLSSPLQILLLLTILSLAPALLMMLTSFTRIIIVLSMLRHALGLQQTPPNNVLIALALFLTFYTMQPVWQEIDNQALQPLNNGEITTIQAAQLASQPIKQFLLKHTREQDLTMILDLSGKEIPNSTEKIELISLIPAFLLSELQTAFQIGFIIFLPFLLIDLLISSTLMSVGMIMLPPMMISLPIKLLIFVLIDGWSLITYALVGSFF</sequence>
<dbReference type="PANTHER" id="PTHR30587">
    <property type="entry name" value="FLAGELLAR BIOSYNTHETIC PROTEIN FLIP"/>
    <property type="match status" value="1"/>
</dbReference>
<protein>
    <recommendedName>
        <fullName evidence="3 13">Flagellar biosynthetic protein FliP</fullName>
    </recommendedName>
</protein>
<keyword evidence="11" id="KW-0975">Bacterial flagellum</keyword>
<feature type="transmembrane region" description="Helical" evidence="13">
    <location>
        <begin position="88"/>
        <end position="107"/>
    </location>
</feature>
<dbReference type="PRINTS" id="PR00951">
    <property type="entry name" value="FLGBIOSNFLIP"/>
</dbReference>
<evidence type="ECO:0000256" key="7">
    <source>
        <dbReference type="ARBA" id="ARBA00022795"/>
    </source>
</evidence>
<dbReference type="InterPro" id="IPR005837">
    <property type="entry name" value="FliP"/>
</dbReference>
<accession>A0ABS5ZCH5</accession>
<keyword evidence="8 13" id="KW-0653">Protein transport</keyword>
<comment type="caution">
    <text evidence="14">The sequence shown here is derived from an EMBL/GenBank/DDBJ whole genome shotgun (WGS) entry which is preliminary data.</text>
</comment>
<evidence type="ECO:0000313" key="15">
    <source>
        <dbReference type="Proteomes" id="UP000690515"/>
    </source>
</evidence>
<evidence type="ECO:0000256" key="10">
    <source>
        <dbReference type="ARBA" id="ARBA00023136"/>
    </source>
</evidence>
<keyword evidence="5 13" id="KW-1003">Cell membrane</keyword>
<feature type="transmembrane region" description="Helical" evidence="13">
    <location>
        <begin position="187"/>
        <end position="213"/>
    </location>
</feature>
<dbReference type="Proteomes" id="UP000690515">
    <property type="component" value="Unassembled WGS sequence"/>
</dbReference>
<evidence type="ECO:0000313" key="14">
    <source>
        <dbReference type="EMBL" id="MBU2711670.1"/>
    </source>
</evidence>
<reference evidence="14 15" key="1">
    <citation type="submission" date="2021-04" db="EMBL/GenBank/DDBJ databases">
        <authorList>
            <person name="Pira H."/>
            <person name="Risdian C."/>
            <person name="Wink J."/>
        </authorList>
    </citation>
    <scope>NUCLEOTIDE SEQUENCE [LARGE SCALE GENOMIC DNA]</scope>
    <source>
        <strain evidence="14 15">WH53</strain>
    </source>
</reference>
<comment type="function">
    <text evidence="1 13">Plays a role in the flagellum-specific transport system.</text>
</comment>
<proteinExistence type="inferred from homology"/>
<evidence type="ECO:0000256" key="9">
    <source>
        <dbReference type="ARBA" id="ARBA00022989"/>
    </source>
</evidence>
<name>A0ABS5ZCH5_9GAMM</name>
<keyword evidence="12 13" id="KW-1006">Bacterial flagellum protein export</keyword>
<evidence type="ECO:0000256" key="1">
    <source>
        <dbReference type="ARBA" id="ARBA00003663"/>
    </source>
</evidence>
<comment type="similarity">
    <text evidence="2 13">Belongs to the FliP/MopC/SpaP family.</text>
</comment>
<dbReference type="PRINTS" id="PR01302">
    <property type="entry name" value="TYPE3IMPPROT"/>
</dbReference>
<dbReference type="PROSITE" id="PS01061">
    <property type="entry name" value="FLIP_2"/>
    <property type="match status" value="1"/>
</dbReference>
<dbReference type="EMBL" id="JAGSOY010000023">
    <property type="protein sequence ID" value="MBU2711670.1"/>
    <property type="molecule type" value="Genomic_DNA"/>
</dbReference>
<dbReference type="RefSeq" id="WP_215819829.1">
    <property type="nucleotide sequence ID" value="NZ_JAGSOY010000023.1"/>
</dbReference>
<dbReference type="PROSITE" id="PS01060">
    <property type="entry name" value="FLIP_1"/>
    <property type="match status" value="1"/>
</dbReference>
<evidence type="ECO:0000256" key="13">
    <source>
        <dbReference type="RuleBase" id="RU362069"/>
    </source>
</evidence>
<gene>
    <name evidence="13 14" type="primary">fliP</name>
    <name evidence="14" type="ORF">KCG35_11425</name>
</gene>
<dbReference type="PANTHER" id="PTHR30587:SF0">
    <property type="entry name" value="FLAGELLAR BIOSYNTHETIC PROTEIN FLIP"/>
    <property type="match status" value="1"/>
</dbReference>
<dbReference type="NCBIfam" id="NF009438">
    <property type="entry name" value="PRK12797.1"/>
    <property type="match status" value="1"/>
</dbReference>
<evidence type="ECO:0000256" key="2">
    <source>
        <dbReference type="ARBA" id="ARBA00006257"/>
    </source>
</evidence>
<comment type="subcellular location">
    <subcellularLocation>
        <location evidence="13">Cell membrane</location>
        <topology evidence="13">Multi-pass membrane protein</topology>
    </subcellularLocation>
    <subcellularLocation>
        <location evidence="13">Bacterial flagellum basal body</location>
    </subcellularLocation>
</comment>
<keyword evidence="15" id="KW-1185">Reference proteome</keyword>